<organism evidence="2">
    <name type="scientific">Methanobacterium veterum</name>
    <dbReference type="NCBI Taxonomy" id="408577"/>
    <lineage>
        <taxon>Archaea</taxon>
        <taxon>Methanobacteriati</taxon>
        <taxon>Methanobacteriota</taxon>
        <taxon>Methanomada group</taxon>
        <taxon>Methanobacteria</taxon>
        <taxon>Methanobacteriales</taxon>
        <taxon>Methanobacteriaceae</taxon>
        <taxon>Methanobacterium</taxon>
    </lineage>
</organism>
<name>A0A9E5A645_9EURY</name>
<dbReference type="EMBL" id="JAPVER010000020">
    <property type="protein sequence ID" value="MCZ3367077.1"/>
    <property type="molecule type" value="Genomic_DNA"/>
</dbReference>
<dbReference type="Proteomes" id="UP001074446">
    <property type="component" value="Unassembled WGS sequence"/>
</dbReference>
<keyword evidence="3" id="KW-1185">Reference proteome</keyword>
<sequence>MEKNIKKLQDEYFDLLLELPLPELKKIYHNMSYDAHKALYIDHNDEEFNKHFNDIIGLLERVESHRASLLVEDAKTLEEIIYELKAMIRSEWIKKDILIMSYTTQVGLIIDSLEEFEFTDDKEYLDKAKNSLNTLFEIPKDINGFMERLKWVVRNSGQFNELTDEDKEFIKDYKKFINIYESKGKIRELKLN</sequence>
<protein>
    <submittedName>
        <fullName evidence="2">Uncharacterized protein</fullName>
    </submittedName>
</protein>
<evidence type="ECO:0000313" key="1">
    <source>
        <dbReference type="EMBL" id="MCZ3367077.1"/>
    </source>
</evidence>
<comment type="caution">
    <text evidence="2">The sequence shown here is derived from an EMBL/GenBank/DDBJ whole genome shotgun (WGS) entry which is preliminary data.</text>
</comment>
<dbReference type="EMBL" id="JAPVES010000030">
    <property type="protein sequence ID" value="MCZ3373776.1"/>
    <property type="molecule type" value="Genomic_DNA"/>
</dbReference>
<evidence type="ECO:0000313" key="2">
    <source>
        <dbReference type="EMBL" id="MCZ3373776.1"/>
    </source>
</evidence>
<evidence type="ECO:0000313" key="3">
    <source>
        <dbReference type="Proteomes" id="UP001068021"/>
    </source>
</evidence>
<gene>
    <name evidence="2" type="ORF">O3H35_14090</name>
    <name evidence="1" type="ORF">O3H54_14405</name>
</gene>
<dbReference type="RefSeq" id="WP_048082361.1">
    <property type="nucleotide sequence ID" value="NZ_JAPVER010000020.1"/>
</dbReference>
<dbReference type="Proteomes" id="UP001068021">
    <property type="component" value="Unassembled WGS sequence"/>
</dbReference>
<proteinExistence type="predicted"/>
<dbReference type="AlphaFoldDB" id="A0A9E5A645"/>
<accession>A0A9E5A645</accession>
<reference evidence="2" key="1">
    <citation type="submission" date="2022-12" db="EMBL/GenBank/DDBJ databases">
        <title>Reclassification of two methanogenic archaea species isolated from the Kolyma lowland permafrost.</title>
        <authorList>
            <person name="Trubitsyn V.E."/>
            <person name="Rivkina E.M."/>
            <person name="Shcherbakova V.A."/>
        </authorList>
    </citation>
    <scope>NUCLEOTIDE SEQUENCE</scope>
    <source>
        <strain evidence="1">M2</strain>
        <strain evidence="2">MK4</strain>
    </source>
</reference>